<sequence>MFEGISTTATHLGLLAGAMAVGASWVAAIASPNCSFDKLDGSRADRHVRELLLQTSTPIAGMMLASGAFFLLASSWAAAVTALLAAFGFFSNRWMLTPGKKQKGERTSRKGQRAISVSLSLMFTLVAIVSVVLGMIRI</sequence>
<feature type="transmembrane region" description="Helical" evidence="1">
    <location>
        <begin position="76"/>
        <end position="96"/>
    </location>
</feature>
<keyword evidence="1" id="KW-1133">Transmembrane helix</keyword>
<accession>A0A160U4C2</accession>
<dbReference type="AlphaFoldDB" id="A0A160U4C2"/>
<keyword evidence="1" id="KW-0472">Membrane</keyword>
<feature type="transmembrane region" description="Helical" evidence="1">
    <location>
        <begin position="12"/>
        <end position="30"/>
    </location>
</feature>
<organism evidence="2">
    <name type="scientific">hydrothermal vent metagenome</name>
    <dbReference type="NCBI Taxonomy" id="652676"/>
    <lineage>
        <taxon>unclassified sequences</taxon>
        <taxon>metagenomes</taxon>
        <taxon>ecological metagenomes</taxon>
    </lineage>
</organism>
<reference evidence="2" key="1">
    <citation type="submission" date="2015-10" db="EMBL/GenBank/DDBJ databases">
        <authorList>
            <person name="Gilbert D.G."/>
        </authorList>
    </citation>
    <scope>NUCLEOTIDE SEQUENCE</scope>
</reference>
<proteinExistence type="predicted"/>
<feature type="transmembrane region" description="Helical" evidence="1">
    <location>
        <begin position="117"/>
        <end position="136"/>
    </location>
</feature>
<protein>
    <submittedName>
        <fullName evidence="2">Uncharacterized protein</fullName>
    </submittedName>
</protein>
<gene>
    <name evidence="2" type="ORF">MGWOODY_Hyp634</name>
</gene>
<keyword evidence="1" id="KW-0812">Transmembrane</keyword>
<name>A0A160U4C2_9ZZZZ</name>
<dbReference type="EMBL" id="CZQD01000040">
    <property type="protein sequence ID" value="CUS57409.1"/>
    <property type="molecule type" value="Genomic_DNA"/>
</dbReference>
<evidence type="ECO:0000256" key="1">
    <source>
        <dbReference type="SAM" id="Phobius"/>
    </source>
</evidence>
<evidence type="ECO:0000313" key="2">
    <source>
        <dbReference type="EMBL" id="CUS57409.1"/>
    </source>
</evidence>